<dbReference type="AlphaFoldDB" id="A0AA88HD95"/>
<keyword evidence="3" id="KW-1185">Reference proteome</keyword>
<comment type="caution">
    <text evidence="2">The sequence shown here is derived from an EMBL/GenBank/DDBJ whole genome shotgun (WGS) entry which is preliminary data.</text>
</comment>
<keyword evidence="1" id="KW-0732">Signal</keyword>
<organism evidence="2 3">
    <name type="scientific">Artemia franciscana</name>
    <name type="common">Brine shrimp</name>
    <name type="synonym">Artemia sanfranciscana</name>
    <dbReference type="NCBI Taxonomy" id="6661"/>
    <lineage>
        <taxon>Eukaryota</taxon>
        <taxon>Metazoa</taxon>
        <taxon>Ecdysozoa</taxon>
        <taxon>Arthropoda</taxon>
        <taxon>Crustacea</taxon>
        <taxon>Branchiopoda</taxon>
        <taxon>Anostraca</taxon>
        <taxon>Artemiidae</taxon>
        <taxon>Artemia</taxon>
    </lineage>
</organism>
<evidence type="ECO:0000313" key="2">
    <source>
        <dbReference type="EMBL" id="KAK2704919.1"/>
    </source>
</evidence>
<sequence>MWTLQSTFLITYLYPVLLIQLYSQAYVSAKSGSGVRNPTGRRSIETYIVPRWKENPLLAQLRHASKFWHKMWMDIGKPWSGAVNMVQIYLKRKFVKCLQKHNATILDENCNVLESNPNAMWNFCKRKKRSDCNGPSLWPTEEQWNSYYKIEFVAPDAQL</sequence>
<dbReference type="EMBL" id="JAVRJZ010000021">
    <property type="protein sequence ID" value="KAK2704919.1"/>
    <property type="molecule type" value="Genomic_DNA"/>
</dbReference>
<feature type="chain" id="PRO_5041738050" evidence="1">
    <location>
        <begin position="19"/>
        <end position="159"/>
    </location>
</feature>
<evidence type="ECO:0000313" key="3">
    <source>
        <dbReference type="Proteomes" id="UP001187531"/>
    </source>
</evidence>
<dbReference type="Proteomes" id="UP001187531">
    <property type="component" value="Unassembled WGS sequence"/>
</dbReference>
<name>A0AA88HD95_ARTSF</name>
<evidence type="ECO:0000256" key="1">
    <source>
        <dbReference type="SAM" id="SignalP"/>
    </source>
</evidence>
<proteinExistence type="predicted"/>
<reference evidence="2" key="1">
    <citation type="submission" date="2023-07" db="EMBL/GenBank/DDBJ databases">
        <title>Chromosome-level genome assembly of Artemia franciscana.</title>
        <authorList>
            <person name="Jo E."/>
        </authorList>
    </citation>
    <scope>NUCLEOTIDE SEQUENCE</scope>
    <source>
        <tissue evidence="2">Whole body</tissue>
    </source>
</reference>
<accession>A0AA88HD95</accession>
<feature type="signal peptide" evidence="1">
    <location>
        <begin position="1"/>
        <end position="18"/>
    </location>
</feature>
<gene>
    <name evidence="2" type="ORF">QYM36_017086</name>
</gene>
<protein>
    <submittedName>
        <fullName evidence="2">Uncharacterized protein</fullName>
    </submittedName>
</protein>